<dbReference type="InterPro" id="IPR036097">
    <property type="entry name" value="HisK_dim/P_sf"/>
</dbReference>
<keyword evidence="6 12" id="KW-0418">Kinase</keyword>
<dbReference type="EC" id="2.7.13.3" evidence="2"/>
<evidence type="ECO:0000313" key="13">
    <source>
        <dbReference type="Proteomes" id="UP000257144"/>
    </source>
</evidence>
<name>A0A3D8GSU3_9BACI</name>
<dbReference type="PROSITE" id="PS50109">
    <property type="entry name" value="HIS_KIN"/>
    <property type="match status" value="1"/>
</dbReference>
<evidence type="ECO:0000256" key="5">
    <source>
        <dbReference type="ARBA" id="ARBA00022741"/>
    </source>
</evidence>
<feature type="domain" description="PAS" evidence="10">
    <location>
        <begin position="164"/>
        <end position="219"/>
    </location>
</feature>
<dbReference type="PROSITE" id="PS50113">
    <property type="entry name" value="PAC"/>
    <property type="match status" value="1"/>
</dbReference>
<dbReference type="PANTHER" id="PTHR43065:SF10">
    <property type="entry name" value="PEROXIDE STRESS-ACTIVATED HISTIDINE KINASE MAK3"/>
    <property type="match status" value="1"/>
</dbReference>
<comment type="caution">
    <text evidence="12">The sequence shown here is derived from an EMBL/GenBank/DDBJ whole genome shotgun (WGS) entry which is preliminary data.</text>
</comment>
<dbReference type="SUPFAM" id="SSF55785">
    <property type="entry name" value="PYP-like sensor domain (PAS domain)"/>
    <property type="match status" value="1"/>
</dbReference>
<evidence type="ECO:0000259" key="11">
    <source>
        <dbReference type="PROSITE" id="PS50113"/>
    </source>
</evidence>
<keyword evidence="4" id="KW-0808">Transferase</keyword>
<dbReference type="PROSITE" id="PS50112">
    <property type="entry name" value="PAS"/>
    <property type="match status" value="1"/>
</dbReference>
<keyword evidence="5" id="KW-0547">Nucleotide-binding</keyword>
<dbReference type="InterPro" id="IPR004358">
    <property type="entry name" value="Sig_transdc_His_kin-like_C"/>
</dbReference>
<dbReference type="Pfam" id="PF00512">
    <property type="entry name" value="HisKA"/>
    <property type="match status" value="1"/>
</dbReference>
<dbReference type="SMART" id="SM00387">
    <property type="entry name" value="HATPase_c"/>
    <property type="match status" value="1"/>
</dbReference>
<evidence type="ECO:0000259" key="10">
    <source>
        <dbReference type="PROSITE" id="PS50112"/>
    </source>
</evidence>
<evidence type="ECO:0000256" key="7">
    <source>
        <dbReference type="ARBA" id="ARBA00022840"/>
    </source>
</evidence>
<evidence type="ECO:0000256" key="3">
    <source>
        <dbReference type="ARBA" id="ARBA00022553"/>
    </source>
</evidence>
<protein>
    <recommendedName>
        <fullName evidence="2">histidine kinase</fullName>
        <ecNumber evidence="2">2.7.13.3</ecNumber>
    </recommendedName>
</protein>
<keyword evidence="13" id="KW-1185">Reference proteome</keyword>
<evidence type="ECO:0000256" key="2">
    <source>
        <dbReference type="ARBA" id="ARBA00012438"/>
    </source>
</evidence>
<dbReference type="SMART" id="SM00388">
    <property type="entry name" value="HisKA"/>
    <property type="match status" value="1"/>
</dbReference>
<dbReference type="NCBIfam" id="TIGR00229">
    <property type="entry name" value="sensory_box"/>
    <property type="match status" value="1"/>
</dbReference>
<dbReference type="Gene3D" id="3.30.565.10">
    <property type="entry name" value="Histidine kinase-like ATPase, C-terminal domain"/>
    <property type="match status" value="1"/>
</dbReference>
<comment type="catalytic activity">
    <reaction evidence="1">
        <text>ATP + protein L-histidine = ADP + protein N-phospho-L-histidine.</text>
        <dbReference type="EC" id="2.7.13.3"/>
    </reaction>
</comment>
<feature type="domain" description="Histidine kinase" evidence="9">
    <location>
        <begin position="301"/>
        <end position="505"/>
    </location>
</feature>
<proteinExistence type="predicted"/>
<sequence length="505" mass="56619">MNSQMKYLGWKIKELSGEVAGYLDLPRNNGKYSAIYSQLDNKYYMKGYIFYLVGEYLAEQSPAIKDDLFSFANLLGRKSVVGGGSLDSSIGLLNETRTDVFDLMEKEIEAGSITTGDLLESIKILDPLYHAVLSSVVTHYNEILSTTRFALDESAEGLKVTLTELAELKKALNEATIFAVMDENDRFIYVNEKFCEVTKYSQEELIGKPAALLYSGYHPVEYFEELLEEVSKGKVWNGEILNKAKDGTTYWVDSTMVPFLDKNGKKYKHISIQYDITEKKRTEETLQKAEKLSMVGELAAGFAHEIRNPLTTIKGFVQLLTETTNETVFTKTILDEIDRINSIVSDFMIFARPHQADFSTCNLASILQSAARFLEPEALLRNVIIITHFPNQEVKISGEKNQLKQVFLNILKNAIEAIPNGGIVTISIEERGKEVNVIIEDTGVGMTDEQLKKLGEPFFTTKAAGNGLGLMVTYKIIQDHKGRITVESDGPNKGTTFIVTFPYKN</sequence>
<dbReference type="Gene3D" id="3.30.450.20">
    <property type="entry name" value="PAS domain"/>
    <property type="match status" value="1"/>
</dbReference>
<dbReference type="OrthoDB" id="9815750at2"/>
<keyword evidence="3" id="KW-0597">Phosphoprotein</keyword>
<evidence type="ECO:0000256" key="4">
    <source>
        <dbReference type="ARBA" id="ARBA00022679"/>
    </source>
</evidence>
<dbReference type="SMART" id="SM00091">
    <property type="entry name" value="PAS"/>
    <property type="match status" value="1"/>
</dbReference>
<evidence type="ECO:0000256" key="1">
    <source>
        <dbReference type="ARBA" id="ARBA00000085"/>
    </source>
</evidence>
<dbReference type="Gene3D" id="1.10.287.130">
    <property type="match status" value="1"/>
</dbReference>
<dbReference type="GO" id="GO:0000155">
    <property type="term" value="F:phosphorelay sensor kinase activity"/>
    <property type="evidence" value="ECO:0007669"/>
    <property type="project" value="InterPro"/>
</dbReference>
<dbReference type="InterPro" id="IPR035965">
    <property type="entry name" value="PAS-like_dom_sf"/>
</dbReference>
<dbReference type="SUPFAM" id="SSF47384">
    <property type="entry name" value="Homodimeric domain of signal transducing histidine kinase"/>
    <property type="match status" value="1"/>
</dbReference>
<dbReference type="PANTHER" id="PTHR43065">
    <property type="entry name" value="SENSOR HISTIDINE KINASE"/>
    <property type="match status" value="1"/>
</dbReference>
<dbReference type="InterPro" id="IPR001610">
    <property type="entry name" value="PAC"/>
</dbReference>
<reference evidence="12 13" key="1">
    <citation type="submission" date="2018-07" db="EMBL/GenBank/DDBJ databases">
        <title>Bacillus sp. YLB-04 draft genome sequence.</title>
        <authorList>
            <person name="Yu L."/>
            <person name="Tang X."/>
        </authorList>
    </citation>
    <scope>NUCLEOTIDE SEQUENCE [LARGE SCALE GENOMIC DNA]</scope>
    <source>
        <strain evidence="12 13">YLB-04</strain>
    </source>
</reference>
<dbReference type="EMBL" id="QNQT01000002">
    <property type="protein sequence ID" value="RDU37544.1"/>
    <property type="molecule type" value="Genomic_DNA"/>
</dbReference>
<dbReference type="InterPro" id="IPR000014">
    <property type="entry name" value="PAS"/>
</dbReference>
<dbReference type="CDD" id="cd00082">
    <property type="entry name" value="HisKA"/>
    <property type="match status" value="1"/>
</dbReference>
<dbReference type="Pfam" id="PF02518">
    <property type="entry name" value="HATPase_c"/>
    <property type="match status" value="1"/>
</dbReference>
<dbReference type="InterPro" id="IPR036890">
    <property type="entry name" value="HATPase_C_sf"/>
</dbReference>
<dbReference type="GO" id="GO:0005524">
    <property type="term" value="F:ATP binding"/>
    <property type="evidence" value="ECO:0007669"/>
    <property type="project" value="UniProtKB-KW"/>
</dbReference>
<feature type="domain" description="PAC" evidence="11">
    <location>
        <begin position="234"/>
        <end position="288"/>
    </location>
</feature>
<gene>
    <name evidence="12" type="ORF">DRW41_06795</name>
</gene>
<dbReference type="SUPFAM" id="SSF55874">
    <property type="entry name" value="ATPase domain of HSP90 chaperone/DNA topoisomerase II/histidine kinase"/>
    <property type="match status" value="1"/>
</dbReference>
<keyword evidence="7" id="KW-0067">ATP-binding</keyword>
<dbReference type="PRINTS" id="PR00344">
    <property type="entry name" value="BCTRLSENSOR"/>
</dbReference>
<dbReference type="InterPro" id="IPR003594">
    <property type="entry name" value="HATPase_dom"/>
</dbReference>
<evidence type="ECO:0000313" key="12">
    <source>
        <dbReference type="EMBL" id="RDU37544.1"/>
    </source>
</evidence>
<organism evidence="12 13">
    <name type="scientific">Neobacillus piezotolerans</name>
    <dbReference type="NCBI Taxonomy" id="2259171"/>
    <lineage>
        <taxon>Bacteria</taxon>
        <taxon>Bacillati</taxon>
        <taxon>Bacillota</taxon>
        <taxon>Bacilli</taxon>
        <taxon>Bacillales</taxon>
        <taxon>Bacillaceae</taxon>
        <taxon>Neobacillus</taxon>
    </lineage>
</organism>
<dbReference type="InterPro" id="IPR005467">
    <property type="entry name" value="His_kinase_dom"/>
</dbReference>
<dbReference type="InterPro" id="IPR000700">
    <property type="entry name" value="PAS-assoc_C"/>
</dbReference>
<accession>A0A3D8GSU3</accession>
<dbReference type="Pfam" id="PF13426">
    <property type="entry name" value="PAS_9"/>
    <property type="match status" value="1"/>
</dbReference>
<dbReference type="RefSeq" id="WP_115451216.1">
    <property type="nucleotide sequence ID" value="NZ_QNQT01000002.1"/>
</dbReference>
<evidence type="ECO:0000256" key="6">
    <source>
        <dbReference type="ARBA" id="ARBA00022777"/>
    </source>
</evidence>
<evidence type="ECO:0000259" key="9">
    <source>
        <dbReference type="PROSITE" id="PS50109"/>
    </source>
</evidence>
<evidence type="ECO:0000256" key="8">
    <source>
        <dbReference type="ARBA" id="ARBA00023012"/>
    </source>
</evidence>
<dbReference type="Proteomes" id="UP000257144">
    <property type="component" value="Unassembled WGS sequence"/>
</dbReference>
<dbReference type="CDD" id="cd00130">
    <property type="entry name" value="PAS"/>
    <property type="match status" value="1"/>
</dbReference>
<dbReference type="AlphaFoldDB" id="A0A3D8GSU3"/>
<dbReference type="SMART" id="SM00086">
    <property type="entry name" value="PAC"/>
    <property type="match status" value="1"/>
</dbReference>
<dbReference type="InterPro" id="IPR003661">
    <property type="entry name" value="HisK_dim/P_dom"/>
</dbReference>
<keyword evidence="8" id="KW-0902">Two-component regulatory system</keyword>